<keyword evidence="4" id="KW-1185">Reference proteome</keyword>
<protein>
    <submittedName>
        <fullName evidence="3">Aminoglycoside phosphotransferase family protein</fullName>
    </submittedName>
</protein>
<dbReference type="InterPro" id="IPR011009">
    <property type="entry name" value="Kinase-like_dom_sf"/>
</dbReference>
<organism evidence="3 4">
    <name type="scientific">Streptomyces armeniacus</name>
    <dbReference type="NCBI Taxonomy" id="83291"/>
    <lineage>
        <taxon>Bacteria</taxon>
        <taxon>Bacillati</taxon>
        <taxon>Actinomycetota</taxon>
        <taxon>Actinomycetes</taxon>
        <taxon>Kitasatosporales</taxon>
        <taxon>Streptomycetaceae</taxon>
        <taxon>Streptomyces</taxon>
    </lineage>
</organism>
<proteinExistence type="predicted"/>
<accession>A0A345XL29</accession>
<dbReference type="InterPro" id="IPR002575">
    <property type="entry name" value="Aminoglycoside_PTrfase"/>
</dbReference>
<dbReference type="KEGG" id="sarm:DVA86_06445"/>
<evidence type="ECO:0000259" key="2">
    <source>
        <dbReference type="Pfam" id="PF01636"/>
    </source>
</evidence>
<keyword evidence="3" id="KW-0808">Transferase</keyword>
<feature type="domain" description="Aminoglycoside phosphotransferase" evidence="2">
    <location>
        <begin position="95"/>
        <end position="278"/>
    </location>
</feature>
<dbReference type="GO" id="GO:0016740">
    <property type="term" value="F:transferase activity"/>
    <property type="evidence" value="ECO:0007669"/>
    <property type="project" value="UniProtKB-KW"/>
</dbReference>
<reference evidence="3 4" key="1">
    <citation type="submission" date="2018-07" db="EMBL/GenBank/DDBJ databases">
        <title>Draft genome of the type strain Streptomyces armeniacus ATCC 15676.</title>
        <authorList>
            <person name="Labana P."/>
            <person name="Gosse J.T."/>
            <person name="Boddy C.N."/>
        </authorList>
    </citation>
    <scope>NUCLEOTIDE SEQUENCE [LARGE SCALE GENOMIC DNA]</scope>
    <source>
        <strain evidence="3 4">ATCC 15676</strain>
    </source>
</reference>
<dbReference type="RefSeq" id="WP_208876482.1">
    <property type="nucleotide sequence ID" value="NZ_CP031320.1"/>
</dbReference>
<dbReference type="EMBL" id="CP031320">
    <property type="protein sequence ID" value="AXK32345.1"/>
    <property type="molecule type" value="Genomic_DNA"/>
</dbReference>
<dbReference type="AlphaFoldDB" id="A0A345XL29"/>
<evidence type="ECO:0000256" key="1">
    <source>
        <dbReference type="SAM" id="MobiDB-lite"/>
    </source>
</evidence>
<dbReference type="Pfam" id="PF01636">
    <property type="entry name" value="APH"/>
    <property type="match status" value="1"/>
</dbReference>
<sequence>MQQEAATDTSALAESLRGLVRAGAGQGRAPDEPVVLADRADGTVVRLGSAVAKAHAADADAAGLELRLRIAADPGLAGILLPPLPPGTVSRLADGRPATLWPYGTPVDPEAPDAAPWEEAGTLLARLHAVRPDGLRRRLGCGPLPAMRGPAKAARALDRMRTALAAPLADATTGAHAAPAHAAATVIERVWAGLPAWCRADEGAVPPRTDALCHGDFHLGQLVRHPAPGGPWQLIDVDDLGAGDPVWDLARPAAWYAAGLLPPAAWQRLLHAYEHASAASGGASRDAWPYGDPWRQLDAPARALTAQTAAVAVAKSVTERRPLDEDEEALVSACERIAAMPNYGQAGRRSVDPPANRTPRR</sequence>
<gene>
    <name evidence="3" type="ORF">DVA86_06445</name>
</gene>
<name>A0A345XL29_9ACTN</name>
<evidence type="ECO:0000313" key="4">
    <source>
        <dbReference type="Proteomes" id="UP000254425"/>
    </source>
</evidence>
<dbReference type="SUPFAM" id="SSF56112">
    <property type="entry name" value="Protein kinase-like (PK-like)"/>
    <property type="match status" value="1"/>
</dbReference>
<evidence type="ECO:0000313" key="3">
    <source>
        <dbReference type="EMBL" id="AXK32345.1"/>
    </source>
</evidence>
<dbReference type="Proteomes" id="UP000254425">
    <property type="component" value="Chromosome"/>
</dbReference>
<dbReference type="Gene3D" id="3.90.1200.10">
    <property type="match status" value="1"/>
</dbReference>
<feature type="region of interest" description="Disordered" evidence="1">
    <location>
        <begin position="342"/>
        <end position="361"/>
    </location>
</feature>